<protein>
    <submittedName>
        <fullName evidence="3">Sulfite exporter TauE/SafE family protein</fullName>
    </submittedName>
</protein>
<evidence type="ECO:0000313" key="4">
    <source>
        <dbReference type="Proteomes" id="UP001219862"/>
    </source>
</evidence>
<reference evidence="3 4" key="1">
    <citation type="submission" date="2022-10" db="EMBL/GenBank/DDBJ databases">
        <title>paucibacter sp. hw8 Genome sequencing.</title>
        <authorList>
            <person name="Park S."/>
        </authorList>
    </citation>
    <scope>NUCLEOTIDE SEQUENCE [LARGE SCALE GENOMIC DNA]</scope>
    <source>
        <strain evidence="4">hw8</strain>
    </source>
</reference>
<evidence type="ECO:0000256" key="1">
    <source>
        <dbReference type="SAM" id="Phobius"/>
    </source>
</evidence>
<dbReference type="InterPro" id="IPR039447">
    <property type="entry name" value="UreH-like_TM_dom"/>
</dbReference>
<comment type="caution">
    <text evidence="3">The sequence shown here is derived from an EMBL/GenBank/DDBJ whole genome shotgun (WGS) entry which is preliminary data.</text>
</comment>
<dbReference type="Proteomes" id="UP001219862">
    <property type="component" value="Unassembled WGS sequence"/>
</dbReference>
<feature type="transmembrane region" description="Helical" evidence="1">
    <location>
        <begin position="80"/>
        <end position="97"/>
    </location>
</feature>
<feature type="transmembrane region" description="Helical" evidence="1">
    <location>
        <begin position="50"/>
        <end position="68"/>
    </location>
</feature>
<name>A0ABT5KN65_9BURK</name>
<organism evidence="3 4">
    <name type="scientific">Roseateles koreensis</name>
    <dbReference type="NCBI Taxonomy" id="2987526"/>
    <lineage>
        <taxon>Bacteria</taxon>
        <taxon>Pseudomonadati</taxon>
        <taxon>Pseudomonadota</taxon>
        <taxon>Betaproteobacteria</taxon>
        <taxon>Burkholderiales</taxon>
        <taxon>Sphaerotilaceae</taxon>
        <taxon>Roseateles</taxon>
    </lineage>
</organism>
<sequence>MDAALAGSALLMGLAGVPHCLAMCGAACAGLTASAGASRAAMWGFQAGRLISYAVAGGLAAGSVNVLAQLGQTSALLRPVWVLLHAAALMLGFFLLWRGRQPAWLEQLGQQVSRRVVRAAADGAAPVAVLSAEGLRGGGTSWSVPGRATIGGLAWVAWPCGLLQSALLVAALASGPVQGGLVMASFALPSGLGLALGSSVLLRLQQSGGAFSGARAMQWSVRLSGLGLASASAWALGHGVWEQVAAFCR</sequence>
<keyword evidence="1" id="KW-0472">Membrane</keyword>
<accession>A0ABT5KN65</accession>
<dbReference type="PANTHER" id="PTHR42208">
    <property type="entry name" value="HEAVY METAL TRANSPORTER-RELATED"/>
    <property type="match status" value="1"/>
</dbReference>
<evidence type="ECO:0000259" key="2">
    <source>
        <dbReference type="Pfam" id="PF13386"/>
    </source>
</evidence>
<feature type="transmembrane region" description="Helical" evidence="1">
    <location>
        <begin position="152"/>
        <end position="173"/>
    </location>
</feature>
<feature type="domain" description="Urease accessory protein UreH-like transmembrane" evidence="2">
    <location>
        <begin position="9"/>
        <end position="207"/>
    </location>
</feature>
<proteinExistence type="predicted"/>
<dbReference type="PANTHER" id="PTHR42208:SF1">
    <property type="entry name" value="HEAVY METAL TRANSPORTER"/>
    <property type="match status" value="1"/>
</dbReference>
<dbReference type="Pfam" id="PF13386">
    <property type="entry name" value="DsbD_2"/>
    <property type="match status" value="1"/>
</dbReference>
<keyword evidence="1" id="KW-0812">Transmembrane</keyword>
<evidence type="ECO:0000313" key="3">
    <source>
        <dbReference type="EMBL" id="MDC8783895.1"/>
    </source>
</evidence>
<dbReference type="EMBL" id="JAQQXS010000001">
    <property type="protein sequence ID" value="MDC8783895.1"/>
    <property type="molecule type" value="Genomic_DNA"/>
</dbReference>
<feature type="transmembrane region" description="Helical" evidence="1">
    <location>
        <begin position="180"/>
        <end position="201"/>
    </location>
</feature>
<keyword evidence="1" id="KW-1133">Transmembrane helix</keyword>
<keyword evidence="4" id="KW-1185">Reference proteome</keyword>
<gene>
    <name evidence="3" type="ORF">PRZ01_01660</name>
</gene>